<evidence type="ECO:0000256" key="12">
    <source>
        <dbReference type="ARBA" id="ARBA00023014"/>
    </source>
</evidence>
<keyword evidence="8" id="KW-0479">Metal-binding</keyword>
<keyword evidence="18" id="KW-1185">Reference proteome</keyword>
<keyword evidence="11" id="KW-0408">Iron</keyword>
<gene>
    <name evidence="17" type="ORF">OMAG_002779</name>
</gene>
<evidence type="ECO:0000256" key="6">
    <source>
        <dbReference type="ARBA" id="ARBA00022485"/>
    </source>
</evidence>
<evidence type="ECO:0000256" key="3">
    <source>
        <dbReference type="ARBA" id="ARBA00008207"/>
    </source>
</evidence>
<dbReference type="EC" id="1.17.99.6" evidence="4"/>
<keyword evidence="13" id="KW-1015">Disulfide bond</keyword>
<dbReference type="GO" id="GO:0008616">
    <property type="term" value="P:tRNA queuosine(34) biosynthetic process"/>
    <property type="evidence" value="ECO:0007669"/>
    <property type="project" value="UniProtKB-UniPathway"/>
</dbReference>
<evidence type="ECO:0000256" key="1">
    <source>
        <dbReference type="ARBA" id="ARBA00002268"/>
    </source>
</evidence>
<dbReference type="GO" id="GO:0046872">
    <property type="term" value="F:metal ion binding"/>
    <property type="evidence" value="ECO:0007669"/>
    <property type="project" value="UniProtKB-KW"/>
</dbReference>
<keyword evidence="7" id="KW-0819">tRNA processing</keyword>
<name>A0A0F0CPJ2_9BACT</name>
<dbReference type="AlphaFoldDB" id="A0A0F0CPJ2"/>
<dbReference type="EMBL" id="JYNY01000615">
    <property type="protein sequence ID" value="KJJ83350.1"/>
    <property type="molecule type" value="Genomic_DNA"/>
</dbReference>
<evidence type="ECO:0000313" key="17">
    <source>
        <dbReference type="EMBL" id="KJJ83350.1"/>
    </source>
</evidence>
<comment type="function">
    <text evidence="1">Catalyzes the conversion of epoxyqueuosine (oQ) to queuosine (Q), which is a hypermodified base found in the wobble positions of tRNA(Asp), tRNA(Asn), tRNA(His) and tRNA(Tyr).</text>
</comment>
<dbReference type="InterPro" id="IPR003828">
    <property type="entry name" value="QueH"/>
</dbReference>
<evidence type="ECO:0000256" key="16">
    <source>
        <dbReference type="ARBA" id="ARBA00047415"/>
    </source>
</evidence>
<dbReference type="UniPathway" id="UPA00392"/>
<evidence type="ECO:0000256" key="15">
    <source>
        <dbReference type="ARBA" id="ARBA00031446"/>
    </source>
</evidence>
<dbReference type="PANTHER" id="PTHR36701">
    <property type="entry name" value="EPOXYQUEUOSINE REDUCTASE QUEH"/>
    <property type="match status" value="1"/>
</dbReference>
<comment type="similarity">
    <text evidence="3">Belongs to the QueH family.</text>
</comment>
<sequence>MNLLLHICCGVCASGALEILLKNRNSVTGFFYNPNIYPFEEYEKRLNSARIVAKAYNIKLIESDYDYELWEDNAAEGYESEQEGGTRCLRCFKTRLEQTYKYFLREKKFDFLTTTLTASPHKNLEHINKAGLETCGDKFKLYDFKQDNGFNKSIQTAKNLNIYRQNYCGCEYSKH</sequence>
<evidence type="ECO:0000256" key="5">
    <source>
        <dbReference type="ARBA" id="ARBA00016895"/>
    </source>
</evidence>
<evidence type="ECO:0000313" key="18">
    <source>
        <dbReference type="Proteomes" id="UP000033428"/>
    </source>
</evidence>
<keyword evidence="9" id="KW-0671">Queuosine biosynthesis</keyword>
<proteinExistence type="inferred from homology"/>
<keyword evidence="6" id="KW-0004">4Fe-4S</keyword>
<dbReference type="Pfam" id="PF02677">
    <property type="entry name" value="QueH"/>
    <property type="match status" value="1"/>
</dbReference>
<dbReference type="PANTHER" id="PTHR36701:SF1">
    <property type="entry name" value="EPOXYQUEUOSINE REDUCTASE QUEH"/>
    <property type="match status" value="1"/>
</dbReference>
<evidence type="ECO:0000256" key="13">
    <source>
        <dbReference type="ARBA" id="ARBA00023157"/>
    </source>
</evidence>
<comment type="caution">
    <text evidence="17">The sequence shown here is derived from an EMBL/GenBank/DDBJ whole genome shotgun (WGS) entry which is preliminary data.</text>
</comment>
<evidence type="ECO:0000256" key="7">
    <source>
        <dbReference type="ARBA" id="ARBA00022694"/>
    </source>
</evidence>
<comment type="catalytic activity">
    <reaction evidence="16">
        <text>epoxyqueuosine(34) in tRNA + AH2 = queuosine(34) in tRNA + A + H2O</text>
        <dbReference type="Rhea" id="RHEA:32159"/>
        <dbReference type="Rhea" id="RHEA-COMP:18571"/>
        <dbReference type="Rhea" id="RHEA-COMP:18582"/>
        <dbReference type="ChEBI" id="CHEBI:13193"/>
        <dbReference type="ChEBI" id="CHEBI:15377"/>
        <dbReference type="ChEBI" id="CHEBI:17499"/>
        <dbReference type="ChEBI" id="CHEBI:194431"/>
        <dbReference type="ChEBI" id="CHEBI:194443"/>
        <dbReference type="EC" id="1.17.99.6"/>
    </reaction>
</comment>
<dbReference type="GO" id="GO:0051539">
    <property type="term" value="F:4 iron, 4 sulfur cluster binding"/>
    <property type="evidence" value="ECO:0007669"/>
    <property type="project" value="UniProtKB-KW"/>
</dbReference>
<evidence type="ECO:0000256" key="11">
    <source>
        <dbReference type="ARBA" id="ARBA00023004"/>
    </source>
</evidence>
<reference evidence="17 18" key="1">
    <citation type="submission" date="2015-02" db="EMBL/GenBank/DDBJ databases">
        <title>Single-cell genomics of uncultivated deep-branching MTB reveals a conserved set of magnetosome genes.</title>
        <authorList>
            <person name="Kolinko S."/>
            <person name="Richter M."/>
            <person name="Glockner F.O."/>
            <person name="Brachmann A."/>
            <person name="Schuler D."/>
        </authorList>
    </citation>
    <scope>NUCLEOTIDE SEQUENCE [LARGE SCALE GENOMIC DNA]</scope>
    <source>
        <strain evidence="17">SKK-01</strain>
    </source>
</reference>
<evidence type="ECO:0000256" key="4">
    <source>
        <dbReference type="ARBA" id="ARBA00012622"/>
    </source>
</evidence>
<comment type="pathway">
    <text evidence="2">tRNA modification; tRNA-queuosine biosynthesis.</text>
</comment>
<keyword evidence="14" id="KW-0676">Redox-active center</keyword>
<keyword evidence="10" id="KW-0560">Oxidoreductase</keyword>
<evidence type="ECO:0000256" key="10">
    <source>
        <dbReference type="ARBA" id="ARBA00023002"/>
    </source>
</evidence>
<keyword evidence="12" id="KW-0411">Iron-sulfur</keyword>
<evidence type="ECO:0000256" key="9">
    <source>
        <dbReference type="ARBA" id="ARBA00022785"/>
    </source>
</evidence>
<protein>
    <recommendedName>
        <fullName evidence="5">Epoxyqueuosine reductase QueH</fullName>
        <ecNumber evidence="4">1.17.99.6</ecNumber>
    </recommendedName>
    <alternativeName>
        <fullName evidence="15">Queuosine biosynthesis protein QueH</fullName>
    </alternativeName>
</protein>
<accession>A0A0F0CPJ2</accession>
<dbReference type="GO" id="GO:0052693">
    <property type="term" value="F:epoxyqueuosine reductase activity"/>
    <property type="evidence" value="ECO:0007669"/>
    <property type="project" value="UniProtKB-EC"/>
</dbReference>
<evidence type="ECO:0000256" key="8">
    <source>
        <dbReference type="ARBA" id="ARBA00022723"/>
    </source>
</evidence>
<evidence type="ECO:0000256" key="14">
    <source>
        <dbReference type="ARBA" id="ARBA00023284"/>
    </source>
</evidence>
<dbReference type="Proteomes" id="UP000033428">
    <property type="component" value="Unassembled WGS sequence"/>
</dbReference>
<evidence type="ECO:0000256" key="2">
    <source>
        <dbReference type="ARBA" id="ARBA00004691"/>
    </source>
</evidence>
<organism evidence="17 18">
    <name type="scientific">Candidatus Omnitrophus magneticus</name>
    <dbReference type="NCBI Taxonomy" id="1609969"/>
    <lineage>
        <taxon>Bacteria</taxon>
        <taxon>Pseudomonadati</taxon>
        <taxon>Candidatus Omnitrophota</taxon>
        <taxon>Candidatus Omnitrophus</taxon>
    </lineage>
</organism>